<feature type="domain" description="CENP-V/GFA" evidence="4">
    <location>
        <begin position="6"/>
        <end position="118"/>
    </location>
</feature>
<evidence type="ECO:0000256" key="3">
    <source>
        <dbReference type="ARBA" id="ARBA00022833"/>
    </source>
</evidence>
<evidence type="ECO:0000256" key="2">
    <source>
        <dbReference type="ARBA" id="ARBA00022723"/>
    </source>
</evidence>
<evidence type="ECO:0000313" key="6">
    <source>
        <dbReference type="Proteomes" id="UP000039046"/>
    </source>
</evidence>
<keyword evidence="3" id="KW-0862">Zinc</keyword>
<dbReference type="STRING" id="1531966.A0A0A1TLY0"/>
<dbReference type="Pfam" id="PF04828">
    <property type="entry name" value="GFA"/>
    <property type="match status" value="2"/>
</dbReference>
<evidence type="ECO:0000256" key="1">
    <source>
        <dbReference type="ARBA" id="ARBA00005495"/>
    </source>
</evidence>
<dbReference type="GO" id="GO:0016846">
    <property type="term" value="F:carbon-sulfur lyase activity"/>
    <property type="evidence" value="ECO:0007669"/>
    <property type="project" value="InterPro"/>
</dbReference>
<dbReference type="PANTHER" id="PTHR28620">
    <property type="entry name" value="CENTROMERE PROTEIN V"/>
    <property type="match status" value="1"/>
</dbReference>
<feature type="domain" description="CENP-V/GFA" evidence="4">
    <location>
        <begin position="145"/>
        <end position="279"/>
    </location>
</feature>
<dbReference type="SUPFAM" id="SSF51316">
    <property type="entry name" value="Mss4-like"/>
    <property type="match status" value="2"/>
</dbReference>
<dbReference type="AlphaFoldDB" id="A0A0A1TLY0"/>
<dbReference type="InterPro" id="IPR052355">
    <property type="entry name" value="CENP-V-like"/>
</dbReference>
<sequence length="292" mass="31984">MTPRTYRGNCHCGAFVYSIAGVNEISEVIECNCSVCFKKGYMLFFPGDNAQFTLVKGTEADLASYTFGPATLSHKFCPKCSTGLFVCSEGKPLGQGIGLNVHAIQGVNTWKVTKKPYDGAAIGDAYVTSKYNGPEPASIPNGKRYTGSCHCGNIKVAMENEEMEGHPTMRIVICNCSICERLGVVWVYPQTEQVQLDAAPDAIGKYSFAYGILEKLFCKRCGVCTSNVAADLNEAQLKAMPQNYADYWARHRKLHPVNILTLDGVDMEKIKIQYLDGWKDIPNPGSGAYVDP</sequence>
<reference evidence="5 6" key="1">
    <citation type="journal article" date="2015" name="Genome Announc.">
        <title>Draft Genome Sequence and Gene Annotation of the Entomopathogenic Fungus Verticillium hemipterigenum.</title>
        <authorList>
            <person name="Horn F."/>
            <person name="Habel A."/>
            <person name="Scharf D.H."/>
            <person name="Dworschak J."/>
            <person name="Brakhage A.A."/>
            <person name="Guthke R."/>
            <person name="Hertweck C."/>
            <person name="Linde J."/>
        </authorList>
    </citation>
    <scope>NUCLEOTIDE SEQUENCE [LARGE SCALE GENOMIC DNA]</scope>
</reference>
<name>A0A0A1TLY0_9HYPO</name>
<keyword evidence="6" id="KW-1185">Reference proteome</keyword>
<dbReference type="GO" id="GO:0046872">
    <property type="term" value="F:metal ion binding"/>
    <property type="evidence" value="ECO:0007669"/>
    <property type="project" value="UniProtKB-KW"/>
</dbReference>
<dbReference type="Gene3D" id="2.170.150.70">
    <property type="match status" value="2"/>
</dbReference>
<keyword evidence="2" id="KW-0479">Metal-binding</keyword>
<dbReference type="InterPro" id="IPR011057">
    <property type="entry name" value="Mss4-like_sf"/>
</dbReference>
<evidence type="ECO:0000259" key="4">
    <source>
        <dbReference type="PROSITE" id="PS51891"/>
    </source>
</evidence>
<comment type="similarity">
    <text evidence="1">Belongs to the Gfa family.</text>
</comment>
<accession>A0A0A1TLY0</accession>
<dbReference type="PROSITE" id="PS51891">
    <property type="entry name" value="CENP_V_GFA"/>
    <property type="match status" value="2"/>
</dbReference>
<dbReference type="InterPro" id="IPR006913">
    <property type="entry name" value="CENP-V/GFA"/>
</dbReference>
<gene>
    <name evidence="5" type="ORF">VHEMI07596</name>
</gene>
<dbReference type="PANTHER" id="PTHR28620:SF1">
    <property type="entry name" value="CENP-V_GFA DOMAIN-CONTAINING PROTEIN"/>
    <property type="match status" value="1"/>
</dbReference>
<dbReference type="EMBL" id="CDHN01000004">
    <property type="protein sequence ID" value="CEJ91913.1"/>
    <property type="molecule type" value="Genomic_DNA"/>
</dbReference>
<dbReference type="HOGENOM" id="CLU_055491_0_0_1"/>
<proteinExistence type="inferred from homology"/>
<dbReference type="OrthoDB" id="2993351at2759"/>
<evidence type="ECO:0000313" key="5">
    <source>
        <dbReference type="EMBL" id="CEJ91913.1"/>
    </source>
</evidence>
<organism evidence="5 6">
    <name type="scientific">[Torrubiella] hemipterigena</name>
    <dbReference type="NCBI Taxonomy" id="1531966"/>
    <lineage>
        <taxon>Eukaryota</taxon>
        <taxon>Fungi</taxon>
        <taxon>Dikarya</taxon>
        <taxon>Ascomycota</taxon>
        <taxon>Pezizomycotina</taxon>
        <taxon>Sordariomycetes</taxon>
        <taxon>Hypocreomycetidae</taxon>
        <taxon>Hypocreales</taxon>
        <taxon>Clavicipitaceae</taxon>
        <taxon>Clavicipitaceae incertae sedis</taxon>
        <taxon>'Torrubiella' clade</taxon>
    </lineage>
</organism>
<protein>
    <recommendedName>
        <fullName evidence="4">CENP-V/GFA domain-containing protein</fullName>
    </recommendedName>
</protein>
<dbReference type="Proteomes" id="UP000039046">
    <property type="component" value="Unassembled WGS sequence"/>
</dbReference>